<reference evidence="7 8" key="1">
    <citation type="submission" date="2017-05" db="EMBL/GenBank/DDBJ databases">
        <authorList>
            <person name="Song R."/>
            <person name="Chenine A.L."/>
            <person name="Ruprecht R.M."/>
        </authorList>
    </citation>
    <scope>NUCLEOTIDE SEQUENCE [LARGE SCALE GENOMIC DNA]</scope>
    <source>
        <strain evidence="7 8">CECT 8663</strain>
    </source>
</reference>
<feature type="transmembrane region" description="Helical" evidence="5">
    <location>
        <begin position="45"/>
        <end position="63"/>
    </location>
</feature>
<evidence type="ECO:0000259" key="6">
    <source>
        <dbReference type="PROSITE" id="PS51012"/>
    </source>
</evidence>
<dbReference type="PANTHER" id="PTHR43332:SF2">
    <property type="entry name" value="INNER MEMBRANE TRANSPORT PERMEASE YADH"/>
    <property type="match status" value="1"/>
</dbReference>
<dbReference type="PIRSF" id="PIRSF006648">
    <property type="entry name" value="DrrB"/>
    <property type="match status" value="1"/>
</dbReference>
<dbReference type="InterPro" id="IPR000412">
    <property type="entry name" value="ABC_2_transport"/>
</dbReference>
<evidence type="ECO:0000256" key="3">
    <source>
        <dbReference type="ARBA" id="ARBA00022989"/>
    </source>
</evidence>
<dbReference type="PROSITE" id="PS51012">
    <property type="entry name" value="ABC_TM2"/>
    <property type="match status" value="1"/>
</dbReference>
<dbReference type="EMBL" id="FXYH01000005">
    <property type="protein sequence ID" value="SMX39861.1"/>
    <property type="molecule type" value="Genomic_DNA"/>
</dbReference>
<evidence type="ECO:0000313" key="8">
    <source>
        <dbReference type="Proteomes" id="UP000220836"/>
    </source>
</evidence>
<dbReference type="RefSeq" id="WP_097804391.1">
    <property type="nucleotide sequence ID" value="NZ_FXYH01000005.1"/>
</dbReference>
<sequence>MPQTKQITPNFGHGDRRFGAVNWLGLQTLAKREILRFANVWTQTLLAPLVTAGLFMLIFTIAIGSKRGDVMGVSFSTFIAPGILMMTVIQNAFANTSSSLVISKVQGNIVDTLMPPLSAFELVLGYLAGGVARGLVVAMAIGLGLWAVLGIVPAHPFVALAFVILGATFMSAVGILAGIIANKFDQMAAITNFIVTPLAFLSGTFYSVEALPPVLYQITHLNPVFYLIDGARWGIIGVSDSNPMFGFGFALVSTLAICTLAWAWFHRGYRLKA</sequence>
<feature type="transmembrane region" description="Helical" evidence="5">
    <location>
        <begin position="188"/>
        <end position="208"/>
    </location>
</feature>
<proteinExistence type="inferred from homology"/>
<comment type="similarity">
    <text evidence="5">Belongs to the ABC-2 integral membrane protein family.</text>
</comment>
<dbReference type="GO" id="GO:0140359">
    <property type="term" value="F:ABC-type transporter activity"/>
    <property type="evidence" value="ECO:0007669"/>
    <property type="project" value="InterPro"/>
</dbReference>
<dbReference type="InterPro" id="IPR047817">
    <property type="entry name" value="ABC2_TM_bact-type"/>
</dbReference>
<dbReference type="GO" id="GO:0043190">
    <property type="term" value="C:ATP-binding cassette (ABC) transporter complex"/>
    <property type="evidence" value="ECO:0007669"/>
    <property type="project" value="InterPro"/>
</dbReference>
<keyword evidence="4 5" id="KW-0472">Membrane</keyword>
<dbReference type="Pfam" id="PF01061">
    <property type="entry name" value="ABC2_membrane"/>
    <property type="match status" value="1"/>
</dbReference>
<dbReference type="InterPro" id="IPR052522">
    <property type="entry name" value="ABC-2_transport_permease"/>
</dbReference>
<evidence type="ECO:0000256" key="5">
    <source>
        <dbReference type="RuleBase" id="RU361157"/>
    </source>
</evidence>
<comment type="subcellular location">
    <subcellularLocation>
        <location evidence="5">Cell inner membrane</location>
        <topology evidence="5">Multi-pass membrane protein</topology>
    </subcellularLocation>
    <subcellularLocation>
        <location evidence="1">Membrane</location>
        <topology evidence="1">Multi-pass membrane protein</topology>
    </subcellularLocation>
</comment>
<dbReference type="PANTHER" id="PTHR43332">
    <property type="entry name" value="INNER MEMBRANE TRANSPORT PERMEASE YADH-RELATED"/>
    <property type="match status" value="1"/>
</dbReference>
<keyword evidence="5" id="KW-0813">Transport</keyword>
<comment type="caution">
    <text evidence="5">Lacks conserved residue(s) required for the propagation of feature annotation.</text>
</comment>
<dbReference type="OrthoDB" id="9804001at2"/>
<evidence type="ECO:0000256" key="1">
    <source>
        <dbReference type="ARBA" id="ARBA00004141"/>
    </source>
</evidence>
<keyword evidence="2 5" id="KW-0812">Transmembrane</keyword>
<evidence type="ECO:0000313" key="7">
    <source>
        <dbReference type="EMBL" id="SMX39861.1"/>
    </source>
</evidence>
<evidence type="ECO:0000256" key="2">
    <source>
        <dbReference type="ARBA" id="ARBA00022692"/>
    </source>
</evidence>
<keyword evidence="5" id="KW-1003">Cell membrane</keyword>
<feature type="transmembrane region" description="Helical" evidence="5">
    <location>
        <begin position="158"/>
        <end position="181"/>
    </location>
</feature>
<dbReference type="PRINTS" id="PR00164">
    <property type="entry name" value="ABC2TRNSPORT"/>
</dbReference>
<name>A0A238KAF0_9RHOB</name>
<organism evidence="7 8">
    <name type="scientific">Pelagimonas varians</name>
    <dbReference type="NCBI Taxonomy" id="696760"/>
    <lineage>
        <taxon>Bacteria</taxon>
        <taxon>Pseudomonadati</taxon>
        <taxon>Pseudomonadota</taxon>
        <taxon>Alphaproteobacteria</taxon>
        <taxon>Rhodobacterales</taxon>
        <taxon>Roseobacteraceae</taxon>
        <taxon>Pelagimonas</taxon>
    </lineage>
</organism>
<feature type="domain" description="ABC transmembrane type-2" evidence="6">
    <location>
        <begin position="39"/>
        <end position="268"/>
    </location>
</feature>
<gene>
    <name evidence="7" type="primary">yadH_1</name>
    <name evidence="7" type="ORF">PEV8663_01913</name>
</gene>
<keyword evidence="8" id="KW-1185">Reference proteome</keyword>
<feature type="transmembrane region" description="Helical" evidence="5">
    <location>
        <begin position="244"/>
        <end position="265"/>
    </location>
</feature>
<dbReference type="Proteomes" id="UP000220836">
    <property type="component" value="Unassembled WGS sequence"/>
</dbReference>
<accession>A0A238KAF0</accession>
<protein>
    <recommendedName>
        <fullName evidence="5">Transport permease protein</fullName>
    </recommendedName>
</protein>
<keyword evidence="3 5" id="KW-1133">Transmembrane helix</keyword>
<dbReference type="AlphaFoldDB" id="A0A238KAF0"/>
<evidence type="ECO:0000256" key="4">
    <source>
        <dbReference type="ARBA" id="ARBA00023136"/>
    </source>
</evidence>
<dbReference type="InterPro" id="IPR013525">
    <property type="entry name" value="ABC2_TM"/>
</dbReference>